<sequence length="85" mass="8765">MAAALYAVRLSRTEIRALLNALDAADEAGSIYTDEEGDKTGFCPMQMVGLMRKLSDAVGALDAAAGPAGQAARPNPVREGDAVVT</sequence>
<proteinExistence type="predicted"/>
<evidence type="ECO:0000313" key="3">
    <source>
        <dbReference type="Proteomes" id="UP001201985"/>
    </source>
</evidence>
<feature type="region of interest" description="Disordered" evidence="1">
    <location>
        <begin position="65"/>
        <end position="85"/>
    </location>
</feature>
<gene>
    <name evidence="2" type="ORF">MON41_18675</name>
</gene>
<reference evidence="2 3" key="1">
    <citation type="submission" date="2022-03" db="EMBL/GenBank/DDBJ databases">
        <title>Complete genome analysis of Roseomonas KG 17.1 : a prolific producer of plant growth promoters.</title>
        <authorList>
            <person name="Saadouli I."/>
            <person name="Najjari A."/>
            <person name="Mosbah A."/>
            <person name="Ouzari H.I."/>
        </authorList>
    </citation>
    <scope>NUCLEOTIDE SEQUENCE [LARGE SCALE GENOMIC DNA]</scope>
    <source>
        <strain evidence="2 3">KG17-1</strain>
    </source>
</reference>
<protein>
    <submittedName>
        <fullName evidence="2">Uncharacterized protein</fullName>
    </submittedName>
</protein>
<organism evidence="2 3">
    <name type="scientific">Teichococcus vastitatis</name>
    <dbReference type="NCBI Taxonomy" id="2307076"/>
    <lineage>
        <taxon>Bacteria</taxon>
        <taxon>Pseudomonadati</taxon>
        <taxon>Pseudomonadota</taxon>
        <taxon>Alphaproteobacteria</taxon>
        <taxon>Acetobacterales</taxon>
        <taxon>Roseomonadaceae</taxon>
        <taxon>Roseomonas</taxon>
    </lineage>
</organism>
<dbReference type="RefSeq" id="WP_120010727.1">
    <property type="nucleotide sequence ID" value="NZ_JALBUU010000046.1"/>
</dbReference>
<evidence type="ECO:0000256" key="1">
    <source>
        <dbReference type="SAM" id="MobiDB-lite"/>
    </source>
</evidence>
<comment type="caution">
    <text evidence="2">The sequence shown here is derived from an EMBL/GenBank/DDBJ whole genome shotgun (WGS) entry which is preliminary data.</text>
</comment>
<dbReference type="Proteomes" id="UP001201985">
    <property type="component" value="Unassembled WGS sequence"/>
</dbReference>
<dbReference type="EMBL" id="JALBUU010000046">
    <property type="protein sequence ID" value="MCI0755708.1"/>
    <property type="molecule type" value="Genomic_DNA"/>
</dbReference>
<evidence type="ECO:0000313" key="2">
    <source>
        <dbReference type="EMBL" id="MCI0755708.1"/>
    </source>
</evidence>
<feature type="compositionally biased region" description="Basic and acidic residues" evidence="1">
    <location>
        <begin position="76"/>
        <end position="85"/>
    </location>
</feature>
<name>A0ABS9W9P2_9PROT</name>
<accession>A0ABS9W9P2</accession>
<keyword evidence="3" id="KW-1185">Reference proteome</keyword>